<organism evidence="4 5">
    <name type="scientific">Streptomyces kanasensis</name>
    <dbReference type="NCBI Taxonomy" id="936756"/>
    <lineage>
        <taxon>Bacteria</taxon>
        <taxon>Bacillati</taxon>
        <taxon>Actinomycetota</taxon>
        <taxon>Actinomycetes</taxon>
        <taxon>Kitasatosporales</taxon>
        <taxon>Streptomycetaceae</taxon>
        <taxon>Streptomyces</taxon>
    </lineage>
</organism>
<reference evidence="4 5" key="1">
    <citation type="submission" date="2015-11" db="EMBL/GenBank/DDBJ databases">
        <title>Genome-wide analysis reveals the secondary metabolome in Streptomyces kanasensis ZX01.</title>
        <authorList>
            <person name="Zhang G."/>
            <person name="Han L."/>
            <person name="Feng J."/>
            <person name="Zhang X."/>
        </authorList>
    </citation>
    <scope>NUCLEOTIDE SEQUENCE [LARGE SCALE GENOMIC DNA]</scope>
    <source>
        <strain evidence="4 5">ZX01</strain>
    </source>
</reference>
<dbReference type="InterPro" id="IPR003658">
    <property type="entry name" value="Anti-sigma_ant"/>
</dbReference>
<protein>
    <recommendedName>
        <fullName evidence="2">Anti-sigma factor antagonist</fullName>
    </recommendedName>
</protein>
<sequence>MKDTDEAVRPGPLSIRTDCVDGIRVVTVHGEIDHTSRDTLHRALTPAPDGGRPRTVIDLGGVSFMDSSGVNVLIAAHQSATGADGWLRLADPQESVLRLVRLVGLDTVIPCHPTLQQALRG</sequence>
<dbReference type="STRING" id="936756.ATE80_01545"/>
<dbReference type="PANTHER" id="PTHR33495:SF2">
    <property type="entry name" value="ANTI-SIGMA FACTOR ANTAGONIST TM_1081-RELATED"/>
    <property type="match status" value="1"/>
</dbReference>
<dbReference type="GO" id="GO:0043856">
    <property type="term" value="F:anti-sigma factor antagonist activity"/>
    <property type="evidence" value="ECO:0007669"/>
    <property type="project" value="InterPro"/>
</dbReference>
<feature type="domain" description="STAS" evidence="3">
    <location>
        <begin position="13"/>
        <end position="121"/>
    </location>
</feature>
<dbReference type="Proteomes" id="UP000054011">
    <property type="component" value="Unassembled WGS sequence"/>
</dbReference>
<dbReference type="PROSITE" id="PS50801">
    <property type="entry name" value="STAS"/>
    <property type="match status" value="1"/>
</dbReference>
<comment type="similarity">
    <text evidence="1 2">Belongs to the anti-sigma-factor antagonist family.</text>
</comment>
<dbReference type="RefSeq" id="WP_058940242.1">
    <property type="nucleotide sequence ID" value="NZ_LNSV01000002.1"/>
</dbReference>
<name>A0A100YAL6_9ACTN</name>
<dbReference type="InterPro" id="IPR036513">
    <property type="entry name" value="STAS_dom_sf"/>
</dbReference>
<dbReference type="PANTHER" id="PTHR33495">
    <property type="entry name" value="ANTI-SIGMA FACTOR ANTAGONIST TM_1081-RELATED-RELATED"/>
    <property type="match status" value="1"/>
</dbReference>
<evidence type="ECO:0000313" key="5">
    <source>
        <dbReference type="Proteomes" id="UP000054011"/>
    </source>
</evidence>
<comment type="caution">
    <text evidence="4">The sequence shown here is derived from an EMBL/GenBank/DDBJ whole genome shotgun (WGS) entry which is preliminary data.</text>
</comment>
<dbReference type="InterPro" id="IPR002645">
    <property type="entry name" value="STAS_dom"/>
</dbReference>
<dbReference type="EMBL" id="LNSV01000002">
    <property type="protein sequence ID" value="KUH40586.1"/>
    <property type="molecule type" value="Genomic_DNA"/>
</dbReference>
<dbReference type="Pfam" id="PF01740">
    <property type="entry name" value="STAS"/>
    <property type="match status" value="1"/>
</dbReference>
<gene>
    <name evidence="4" type="ORF">ATE80_01545</name>
</gene>
<dbReference type="AlphaFoldDB" id="A0A100YAL6"/>
<dbReference type="Gene3D" id="3.30.750.24">
    <property type="entry name" value="STAS domain"/>
    <property type="match status" value="1"/>
</dbReference>
<proteinExistence type="inferred from homology"/>
<keyword evidence="5" id="KW-1185">Reference proteome</keyword>
<dbReference type="SUPFAM" id="SSF52091">
    <property type="entry name" value="SpoIIaa-like"/>
    <property type="match status" value="1"/>
</dbReference>
<dbReference type="NCBIfam" id="TIGR00377">
    <property type="entry name" value="ant_ant_sig"/>
    <property type="match status" value="1"/>
</dbReference>
<dbReference type="CDD" id="cd07043">
    <property type="entry name" value="STAS_anti-anti-sigma_factors"/>
    <property type="match status" value="1"/>
</dbReference>
<evidence type="ECO:0000256" key="2">
    <source>
        <dbReference type="RuleBase" id="RU003749"/>
    </source>
</evidence>
<evidence type="ECO:0000256" key="1">
    <source>
        <dbReference type="ARBA" id="ARBA00009013"/>
    </source>
</evidence>
<accession>A0A100YAL6</accession>
<evidence type="ECO:0000259" key="3">
    <source>
        <dbReference type="PROSITE" id="PS50801"/>
    </source>
</evidence>
<evidence type="ECO:0000313" key="4">
    <source>
        <dbReference type="EMBL" id="KUH40586.1"/>
    </source>
</evidence>